<gene>
    <name evidence="1" type="ORF">EAH74_11580</name>
</gene>
<reference evidence="1 2" key="1">
    <citation type="journal article" date="2019" name="Environ. Microbiol.">
        <title>Species interactions and distinct microbial communities in high Arctic permafrost affected cryosols are associated with the CH4 and CO2 gas fluxes.</title>
        <authorList>
            <person name="Altshuler I."/>
            <person name="Hamel J."/>
            <person name="Turney S."/>
            <person name="Magnuson E."/>
            <person name="Levesque R."/>
            <person name="Greer C."/>
            <person name="Whyte L.G."/>
        </authorList>
    </citation>
    <scope>NUCLEOTIDE SEQUENCE [LARGE SCALE GENOMIC DNA]</scope>
    <source>
        <strain evidence="1 2">OWC5</strain>
    </source>
</reference>
<organism evidence="1 2">
    <name type="scientific">Pseudomonas mandelii</name>
    <dbReference type="NCBI Taxonomy" id="75612"/>
    <lineage>
        <taxon>Bacteria</taxon>
        <taxon>Pseudomonadati</taxon>
        <taxon>Pseudomonadota</taxon>
        <taxon>Gammaproteobacteria</taxon>
        <taxon>Pseudomonadales</taxon>
        <taxon>Pseudomonadaceae</taxon>
        <taxon>Pseudomonas</taxon>
    </lineage>
</organism>
<accession>A0A502IF74</accession>
<dbReference type="EMBL" id="RCZA01000004">
    <property type="protein sequence ID" value="TPG84663.1"/>
    <property type="molecule type" value="Genomic_DNA"/>
</dbReference>
<proteinExistence type="predicted"/>
<dbReference type="Proteomes" id="UP000320914">
    <property type="component" value="Unassembled WGS sequence"/>
</dbReference>
<evidence type="ECO:0000313" key="2">
    <source>
        <dbReference type="Proteomes" id="UP000320914"/>
    </source>
</evidence>
<protein>
    <submittedName>
        <fullName evidence="1">Uncharacterized protein</fullName>
    </submittedName>
</protein>
<name>A0A502IF74_9PSED</name>
<evidence type="ECO:0000313" key="1">
    <source>
        <dbReference type="EMBL" id="TPG84663.1"/>
    </source>
</evidence>
<comment type="caution">
    <text evidence="1">The sequence shown here is derived from an EMBL/GenBank/DDBJ whole genome shotgun (WGS) entry which is preliminary data.</text>
</comment>
<dbReference type="RefSeq" id="WP_140678414.1">
    <property type="nucleotide sequence ID" value="NZ_RCZA01000004.1"/>
</dbReference>
<dbReference type="AlphaFoldDB" id="A0A502IF74"/>
<sequence length="144" mass="15746">MNAVVKRVSFAEGNFVTASAQGNSNFPEFIATSRLIEKIKIGSEEALLLTAIERVKDNPLREIYISIPATLAPQTYNVQNNPLVSFGLKIDDKIYESVAGEITLNPPLDDKNMAGSFKVEVEVEVPDSDGKTFVVKGNFQVLKA</sequence>